<name>A0A8K0HK73_9ROSA</name>
<reference evidence="2" key="1">
    <citation type="submission" date="2020-03" db="EMBL/GenBank/DDBJ databases">
        <title>A high-quality chromosome-level genome assembly of a woody plant with both climbing and erect habits, Rhamnella rubrinervis.</title>
        <authorList>
            <person name="Lu Z."/>
            <person name="Yang Y."/>
            <person name="Zhu X."/>
            <person name="Sun Y."/>
        </authorList>
    </citation>
    <scope>NUCLEOTIDE SEQUENCE</scope>
    <source>
        <strain evidence="2">BYM</strain>
        <tissue evidence="2">Leaf</tissue>
    </source>
</reference>
<protein>
    <submittedName>
        <fullName evidence="2">Uncharacterized protein</fullName>
    </submittedName>
</protein>
<proteinExistence type="predicted"/>
<gene>
    <name evidence="2" type="ORF">FNV43_RR03649</name>
</gene>
<dbReference type="EMBL" id="VOIH02000002">
    <property type="protein sequence ID" value="KAF3453210.1"/>
    <property type="molecule type" value="Genomic_DNA"/>
</dbReference>
<accession>A0A8K0HK73</accession>
<evidence type="ECO:0000313" key="3">
    <source>
        <dbReference type="Proteomes" id="UP000796880"/>
    </source>
</evidence>
<comment type="caution">
    <text evidence="2">The sequence shown here is derived from an EMBL/GenBank/DDBJ whole genome shotgun (WGS) entry which is preliminary data.</text>
</comment>
<feature type="compositionally biased region" description="Basic and acidic residues" evidence="1">
    <location>
        <begin position="1"/>
        <end position="14"/>
    </location>
</feature>
<evidence type="ECO:0000313" key="2">
    <source>
        <dbReference type="EMBL" id="KAF3453210.1"/>
    </source>
</evidence>
<feature type="region of interest" description="Disordered" evidence="1">
    <location>
        <begin position="195"/>
        <end position="236"/>
    </location>
</feature>
<feature type="region of interest" description="Disordered" evidence="1">
    <location>
        <begin position="1"/>
        <end position="30"/>
    </location>
</feature>
<dbReference type="Proteomes" id="UP000796880">
    <property type="component" value="Unassembled WGS sequence"/>
</dbReference>
<organism evidence="2 3">
    <name type="scientific">Rhamnella rubrinervis</name>
    <dbReference type="NCBI Taxonomy" id="2594499"/>
    <lineage>
        <taxon>Eukaryota</taxon>
        <taxon>Viridiplantae</taxon>
        <taxon>Streptophyta</taxon>
        <taxon>Embryophyta</taxon>
        <taxon>Tracheophyta</taxon>
        <taxon>Spermatophyta</taxon>
        <taxon>Magnoliopsida</taxon>
        <taxon>eudicotyledons</taxon>
        <taxon>Gunneridae</taxon>
        <taxon>Pentapetalae</taxon>
        <taxon>rosids</taxon>
        <taxon>fabids</taxon>
        <taxon>Rosales</taxon>
        <taxon>Rhamnaceae</taxon>
        <taxon>rhamnoid group</taxon>
        <taxon>Rhamneae</taxon>
        <taxon>Rhamnella</taxon>
    </lineage>
</organism>
<keyword evidence="3" id="KW-1185">Reference proteome</keyword>
<dbReference type="AlphaFoldDB" id="A0A8K0HK73"/>
<evidence type="ECO:0000256" key="1">
    <source>
        <dbReference type="SAM" id="MobiDB-lite"/>
    </source>
</evidence>
<sequence>MRRTAEKSRDDGRSGRAINQTSDHGKMATVLGVASGYQSSDLSPTDKRPERELGIEIHQGIEVLSSLRRIDRLGSRELTIGTTKCKTHPLLATSPRSIPGVFHAKIFSMRWNSRSGDHIIHFKRLWSDLHPAMDRAECVRYRLHGPKETRNLLRTSKARASSGRRDAPICNETKRGELDLLISERASIRARENEATEYSRECRAVRSDMRHPERTYRDRGKREEPSRRDEWKAPVD</sequence>